<sequence length="216" mass="24992">MKHAVDNYQKAYENVTNRAKIILVDARNETKSTLDRLIKDLEVSKHNEQIQLEGFLDNIKKTLQKLLALDPSCGSLKRKSAMSLGHQVRQAFDNVECNTVPQIKRIERMVEQLQRDVLGNIERARCLIFSCRKCVNPRALTKCVEENASYAEKILDKTTESARANVKKIEALQDEIFKYHQATIVEISRKYRKECDAFLQHLNDCISSIRSQKKQR</sequence>
<dbReference type="Proteomes" id="UP001642520">
    <property type="component" value="Unassembled WGS sequence"/>
</dbReference>
<protein>
    <recommendedName>
        <fullName evidence="3">BAR domain-containing protein</fullName>
    </recommendedName>
</protein>
<reference evidence="1 2" key="1">
    <citation type="submission" date="2024-08" db="EMBL/GenBank/DDBJ databases">
        <authorList>
            <person name="Will J Nash"/>
            <person name="Angela Man"/>
            <person name="Seanna McTaggart"/>
            <person name="Kendall Baker"/>
            <person name="Tom Barker"/>
            <person name="Leah Catchpole"/>
            <person name="Alex Durrant"/>
            <person name="Karim Gharbi"/>
            <person name="Naomi Irish"/>
            <person name="Gemy Kaithakottil"/>
            <person name="Debby Ku"/>
            <person name="Aaliyah Providence"/>
            <person name="Felix Shaw"/>
            <person name="David Swarbreck"/>
            <person name="Chris Watkins"/>
            <person name="Ann M. McCartney"/>
            <person name="Giulio Formenti"/>
            <person name="Alice Mouton"/>
            <person name="Noel Vella"/>
            <person name="Bjorn M von Reumont"/>
            <person name="Adriana Vella"/>
            <person name="Wilfried Haerty"/>
        </authorList>
    </citation>
    <scope>NUCLEOTIDE SEQUENCE [LARGE SCALE GENOMIC DNA]</scope>
</reference>
<accession>A0ABP1N8V9</accession>
<organism evidence="1 2">
    <name type="scientific">Xylocopa violacea</name>
    <name type="common">Violet carpenter bee</name>
    <name type="synonym">Apis violacea</name>
    <dbReference type="NCBI Taxonomy" id="135666"/>
    <lineage>
        <taxon>Eukaryota</taxon>
        <taxon>Metazoa</taxon>
        <taxon>Ecdysozoa</taxon>
        <taxon>Arthropoda</taxon>
        <taxon>Hexapoda</taxon>
        <taxon>Insecta</taxon>
        <taxon>Pterygota</taxon>
        <taxon>Neoptera</taxon>
        <taxon>Endopterygota</taxon>
        <taxon>Hymenoptera</taxon>
        <taxon>Apocrita</taxon>
        <taxon>Aculeata</taxon>
        <taxon>Apoidea</taxon>
        <taxon>Anthophila</taxon>
        <taxon>Apidae</taxon>
        <taxon>Xylocopa</taxon>
        <taxon>Xylocopa</taxon>
    </lineage>
</organism>
<comment type="caution">
    <text evidence="1">The sequence shown here is derived from an EMBL/GenBank/DDBJ whole genome shotgun (WGS) entry which is preliminary data.</text>
</comment>
<proteinExistence type="predicted"/>
<name>A0ABP1N8V9_XYLVO</name>
<evidence type="ECO:0008006" key="3">
    <source>
        <dbReference type="Google" id="ProtNLM"/>
    </source>
</evidence>
<evidence type="ECO:0000313" key="2">
    <source>
        <dbReference type="Proteomes" id="UP001642520"/>
    </source>
</evidence>
<gene>
    <name evidence="1" type="ORF">XYLVIOL_LOCUS2692</name>
</gene>
<dbReference type="EMBL" id="CAXAJV020001288">
    <property type="protein sequence ID" value="CAL7937420.1"/>
    <property type="molecule type" value="Genomic_DNA"/>
</dbReference>
<keyword evidence="2" id="KW-1185">Reference proteome</keyword>
<evidence type="ECO:0000313" key="1">
    <source>
        <dbReference type="EMBL" id="CAL7937420.1"/>
    </source>
</evidence>